<dbReference type="InterPro" id="IPR050366">
    <property type="entry name" value="BP-dependent_transpt_permease"/>
</dbReference>
<feature type="transmembrane region" description="Helical" evidence="9">
    <location>
        <begin position="21"/>
        <end position="39"/>
    </location>
</feature>
<organism evidence="11 12">
    <name type="scientific">Thalassospira lohafexi</name>
    <dbReference type="NCBI Taxonomy" id="744227"/>
    <lineage>
        <taxon>Bacteria</taxon>
        <taxon>Pseudomonadati</taxon>
        <taxon>Pseudomonadota</taxon>
        <taxon>Alphaproteobacteria</taxon>
        <taxon>Rhodospirillales</taxon>
        <taxon>Thalassospiraceae</taxon>
        <taxon>Thalassospira</taxon>
    </lineage>
</organism>
<keyword evidence="8 9" id="KW-0472">Membrane</keyword>
<feature type="domain" description="ABC transmembrane type-1" evidence="10">
    <location>
        <begin position="82"/>
        <end position="267"/>
    </location>
</feature>
<evidence type="ECO:0000256" key="6">
    <source>
        <dbReference type="ARBA" id="ARBA00022927"/>
    </source>
</evidence>
<sequence>MQKMSFTRGKLLGTSHHWRGYATFMIAVILAVLILPFFAPHDPHTVQFLYRLKPPSFDYPLGTDAMGRCVLSRLLYGARLTTASAMAVVVCASLIGSLIGAIAGMVGGVLDRAMMRFCEGMSVFPALAICMIIAGTLGLGLKAVIIALMCVHWTDYARVVRNAVIVERSKPYVMAAVALGARRHRIAVRHILPNIIGPLLTLSAYSMSWAILAFAGLSFLGLGVEPGTPEWGLMIAESRNYLRDYPRLVLAPGLTIAAFVVAVNLLGDMLGDRFRVRQINYLH</sequence>
<dbReference type="Gene3D" id="1.10.3720.10">
    <property type="entry name" value="MetI-like"/>
    <property type="match status" value="1"/>
</dbReference>
<dbReference type="GO" id="GO:0015833">
    <property type="term" value="P:peptide transport"/>
    <property type="evidence" value="ECO:0007669"/>
    <property type="project" value="UniProtKB-KW"/>
</dbReference>
<evidence type="ECO:0000256" key="3">
    <source>
        <dbReference type="ARBA" id="ARBA00022475"/>
    </source>
</evidence>
<dbReference type="GO" id="GO:0055085">
    <property type="term" value="P:transmembrane transport"/>
    <property type="evidence" value="ECO:0007669"/>
    <property type="project" value="InterPro"/>
</dbReference>
<accession>A0A2N3L309</accession>
<dbReference type="PANTHER" id="PTHR43386:SF1">
    <property type="entry name" value="D,D-DIPEPTIDE TRANSPORT SYSTEM PERMEASE PROTEIN DDPC-RELATED"/>
    <property type="match status" value="1"/>
</dbReference>
<evidence type="ECO:0000256" key="8">
    <source>
        <dbReference type="ARBA" id="ARBA00023136"/>
    </source>
</evidence>
<dbReference type="AlphaFoldDB" id="A0A2N3L309"/>
<comment type="subcellular location">
    <subcellularLocation>
        <location evidence="1 9">Cell membrane</location>
        <topology evidence="1 9">Multi-pass membrane protein</topology>
    </subcellularLocation>
</comment>
<feature type="transmembrane region" description="Helical" evidence="9">
    <location>
        <begin position="126"/>
        <end position="151"/>
    </location>
</feature>
<keyword evidence="6" id="KW-0653">Protein transport</keyword>
<evidence type="ECO:0000256" key="9">
    <source>
        <dbReference type="RuleBase" id="RU363032"/>
    </source>
</evidence>
<reference evidence="11 12" key="1">
    <citation type="submission" date="2017-09" db="EMBL/GenBank/DDBJ databases">
        <title>Biodiversity and function of Thalassospira species in the particle-attached aromatic-hydrocarbon-degrading consortia from the surface seawater of the China South Sea.</title>
        <authorList>
            <person name="Dong C."/>
            <person name="Lai Q."/>
            <person name="Shao Z."/>
        </authorList>
    </citation>
    <scope>NUCLEOTIDE SEQUENCE [LARGE SCALE GENOMIC DNA]</scope>
    <source>
        <strain evidence="11 12">139Z-12</strain>
    </source>
</reference>
<dbReference type="Proteomes" id="UP000233332">
    <property type="component" value="Unassembled WGS sequence"/>
</dbReference>
<dbReference type="SUPFAM" id="SSF161098">
    <property type="entry name" value="MetI-like"/>
    <property type="match status" value="1"/>
</dbReference>
<evidence type="ECO:0000256" key="2">
    <source>
        <dbReference type="ARBA" id="ARBA00022448"/>
    </source>
</evidence>
<comment type="similarity">
    <text evidence="9">Belongs to the binding-protein-dependent transport system permease family.</text>
</comment>
<dbReference type="GO" id="GO:0005886">
    <property type="term" value="C:plasma membrane"/>
    <property type="evidence" value="ECO:0007669"/>
    <property type="project" value="UniProtKB-SubCell"/>
</dbReference>
<protein>
    <submittedName>
        <fullName evidence="11">Sodium:proton antiporter</fullName>
    </submittedName>
</protein>
<evidence type="ECO:0000259" key="10">
    <source>
        <dbReference type="PROSITE" id="PS50928"/>
    </source>
</evidence>
<evidence type="ECO:0000256" key="4">
    <source>
        <dbReference type="ARBA" id="ARBA00022692"/>
    </source>
</evidence>
<gene>
    <name evidence="11" type="ORF">COO92_17755</name>
</gene>
<evidence type="ECO:0000313" key="11">
    <source>
        <dbReference type="EMBL" id="PKR57209.1"/>
    </source>
</evidence>
<keyword evidence="12" id="KW-1185">Reference proteome</keyword>
<feature type="transmembrane region" description="Helical" evidence="9">
    <location>
        <begin position="191"/>
        <end position="224"/>
    </location>
</feature>
<dbReference type="EMBL" id="NXGX01000007">
    <property type="protein sequence ID" value="PKR57209.1"/>
    <property type="molecule type" value="Genomic_DNA"/>
</dbReference>
<dbReference type="RefSeq" id="WP_101304336.1">
    <property type="nucleotide sequence ID" value="NZ_NXGX01000007.1"/>
</dbReference>
<keyword evidence="7 9" id="KW-1133">Transmembrane helix</keyword>
<dbReference type="PROSITE" id="PS50928">
    <property type="entry name" value="ABC_TM1"/>
    <property type="match status" value="1"/>
</dbReference>
<keyword evidence="5" id="KW-0571">Peptide transport</keyword>
<evidence type="ECO:0000256" key="1">
    <source>
        <dbReference type="ARBA" id="ARBA00004651"/>
    </source>
</evidence>
<keyword evidence="3" id="KW-1003">Cell membrane</keyword>
<dbReference type="CDD" id="cd06261">
    <property type="entry name" value="TM_PBP2"/>
    <property type="match status" value="1"/>
</dbReference>
<dbReference type="PANTHER" id="PTHR43386">
    <property type="entry name" value="OLIGOPEPTIDE TRANSPORT SYSTEM PERMEASE PROTEIN APPC"/>
    <property type="match status" value="1"/>
</dbReference>
<proteinExistence type="inferred from homology"/>
<dbReference type="GO" id="GO:0015031">
    <property type="term" value="P:protein transport"/>
    <property type="evidence" value="ECO:0007669"/>
    <property type="project" value="UniProtKB-KW"/>
</dbReference>
<comment type="caution">
    <text evidence="11">The sequence shown here is derived from an EMBL/GenBank/DDBJ whole genome shotgun (WGS) entry which is preliminary data.</text>
</comment>
<dbReference type="Pfam" id="PF00528">
    <property type="entry name" value="BPD_transp_1"/>
    <property type="match status" value="1"/>
</dbReference>
<keyword evidence="2 9" id="KW-0813">Transport</keyword>
<keyword evidence="4 9" id="KW-0812">Transmembrane</keyword>
<evidence type="ECO:0000256" key="5">
    <source>
        <dbReference type="ARBA" id="ARBA00022856"/>
    </source>
</evidence>
<feature type="transmembrane region" description="Helical" evidence="9">
    <location>
        <begin position="248"/>
        <end position="267"/>
    </location>
</feature>
<dbReference type="InterPro" id="IPR000515">
    <property type="entry name" value="MetI-like"/>
</dbReference>
<dbReference type="InterPro" id="IPR035906">
    <property type="entry name" value="MetI-like_sf"/>
</dbReference>
<feature type="transmembrane region" description="Helical" evidence="9">
    <location>
        <begin position="83"/>
        <end position="106"/>
    </location>
</feature>
<evidence type="ECO:0000256" key="7">
    <source>
        <dbReference type="ARBA" id="ARBA00022989"/>
    </source>
</evidence>
<evidence type="ECO:0000313" key="12">
    <source>
        <dbReference type="Proteomes" id="UP000233332"/>
    </source>
</evidence>
<name>A0A2N3L309_9PROT</name>